<keyword evidence="6 12" id="KW-0441">Lipid A biosynthesis</keyword>
<accession>A0A8J6TNI4</accession>
<keyword evidence="9 12" id="KW-0862">Zinc</keyword>
<dbReference type="PANTHER" id="PTHR33694">
    <property type="entry name" value="UDP-3-O-ACYL-N-ACETYLGLUCOSAMINE DEACETYLASE 1, MITOCHONDRIAL-RELATED"/>
    <property type="match status" value="1"/>
</dbReference>
<evidence type="ECO:0000256" key="2">
    <source>
        <dbReference type="ARBA" id="ARBA00002923"/>
    </source>
</evidence>
<protein>
    <recommendedName>
        <fullName evidence="4 12">UDP-3-O-acyl-N-acetylglucosamine deacetylase</fullName>
        <shortName evidence="12">UDP-3-O-acyl-GlcNAc deacetylase</shortName>
        <ecNumber evidence="4 12">3.5.1.108</ecNumber>
    </recommendedName>
    <alternativeName>
        <fullName evidence="12">UDP-3-O-[R-3-hydroxymyristoyl]-N-acetylglucosamine deacetylase</fullName>
    </alternativeName>
</protein>
<keyword evidence="8 12" id="KW-0378">Hydrolase</keyword>
<evidence type="ECO:0000256" key="6">
    <source>
        <dbReference type="ARBA" id="ARBA00022556"/>
    </source>
</evidence>
<dbReference type="GO" id="GO:0103117">
    <property type="term" value="F:UDP-3-O-acyl-N-acetylglucosamine deacetylase activity"/>
    <property type="evidence" value="ECO:0007669"/>
    <property type="project" value="UniProtKB-UniRule"/>
</dbReference>
<reference evidence="13 14" key="1">
    <citation type="submission" date="2020-08" db="EMBL/GenBank/DDBJ databases">
        <title>Bridging the membrane lipid divide: bacteria of the FCB group superphylum have the potential to synthesize archaeal ether lipids.</title>
        <authorList>
            <person name="Villanueva L."/>
            <person name="Von Meijenfeldt F.A.B."/>
            <person name="Westbye A.B."/>
            <person name="Yadav S."/>
            <person name="Hopmans E.C."/>
            <person name="Dutilh B.E."/>
            <person name="Sinninghe Damste J.S."/>
        </authorList>
    </citation>
    <scope>NUCLEOTIDE SEQUENCE [LARGE SCALE GENOMIC DNA]</scope>
    <source>
        <strain evidence="13">NIOZ-UU100</strain>
    </source>
</reference>
<evidence type="ECO:0000256" key="10">
    <source>
        <dbReference type="ARBA" id="ARBA00023098"/>
    </source>
</evidence>
<dbReference type="EC" id="3.5.1.108" evidence="4 12"/>
<comment type="cofactor">
    <cofactor evidence="1 12">
        <name>Zn(2+)</name>
        <dbReference type="ChEBI" id="CHEBI:29105"/>
    </cofactor>
</comment>
<organism evidence="13 14">
    <name type="scientific">Candidatus Thiopontia autotrophica</name>
    <dbReference type="NCBI Taxonomy" id="2841688"/>
    <lineage>
        <taxon>Bacteria</taxon>
        <taxon>Pseudomonadati</taxon>
        <taxon>Pseudomonadota</taxon>
        <taxon>Gammaproteobacteria</taxon>
        <taxon>Candidatus Thiopontia</taxon>
    </lineage>
</organism>
<dbReference type="NCBIfam" id="TIGR00325">
    <property type="entry name" value="lpxC"/>
    <property type="match status" value="1"/>
</dbReference>
<evidence type="ECO:0000256" key="9">
    <source>
        <dbReference type="ARBA" id="ARBA00022833"/>
    </source>
</evidence>
<evidence type="ECO:0000256" key="8">
    <source>
        <dbReference type="ARBA" id="ARBA00022801"/>
    </source>
</evidence>
<comment type="caution">
    <text evidence="13">The sequence shown here is derived from an EMBL/GenBank/DDBJ whole genome shotgun (WGS) entry which is preliminary data.</text>
</comment>
<evidence type="ECO:0000313" key="13">
    <source>
        <dbReference type="EMBL" id="MBC8519899.1"/>
    </source>
</evidence>
<evidence type="ECO:0000256" key="11">
    <source>
        <dbReference type="ARBA" id="ARBA00024535"/>
    </source>
</evidence>
<evidence type="ECO:0000256" key="7">
    <source>
        <dbReference type="ARBA" id="ARBA00022723"/>
    </source>
</evidence>
<comment type="similarity">
    <text evidence="12">Belongs to the LpxC family.</text>
</comment>
<dbReference type="InterPro" id="IPR004463">
    <property type="entry name" value="UDP-acyl_GlcNac_deAcase"/>
</dbReference>
<evidence type="ECO:0000256" key="3">
    <source>
        <dbReference type="ARBA" id="ARBA00005002"/>
    </source>
</evidence>
<sequence>MSYQRTLKSKVHSTGIGLHSGKKVHLTLRPAPVNTGIVFRRTDLSGSPQVSACPSCVGDTKLSTTLMKDGATISTVEHLMSAFAGLGIDNAYVDLDASEIPIMDGSASTFVFMLKSAGLEEQGTAKRYLRIKKSIEVRDGDKWARLDPYNGFSLSFGIDFKHPVFSEELQNHEVEFSSLRYEKDISRARTFGFIKDVESLRMQGLALGASLENAVGLDEFRVLNEDGLRFKDEFVRHKILDAVGDLYLLGSPVLGAYHGYKSGHDLNNKLTRKILATKDAWEYVTFGESGSKSPISFVPLTA</sequence>
<dbReference type="GO" id="GO:0009245">
    <property type="term" value="P:lipid A biosynthetic process"/>
    <property type="evidence" value="ECO:0007669"/>
    <property type="project" value="UniProtKB-UniRule"/>
</dbReference>
<dbReference type="InterPro" id="IPR020568">
    <property type="entry name" value="Ribosomal_Su5_D2-typ_SF"/>
</dbReference>
<dbReference type="Gene3D" id="3.30.230.20">
    <property type="entry name" value="lpxc deacetylase, domain 1"/>
    <property type="match status" value="1"/>
</dbReference>
<feature type="binding site" evidence="12">
    <location>
        <position position="237"/>
    </location>
    <ligand>
        <name>Zn(2+)</name>
        <dbReference type="ChEBI" id="CHEBI:29105"/>
    </ligand>
</feature>
<dbReference type="InterPro" id="IPR011334">
    <property type="entry name" value="UDP-acyl_GlcNac_deAcase_C"/>
</dbReference>
<evidence type="ECO:0000256" key="4">
    <source>
        <dbReference type="ARBA" id="ARBA00012745"/>
    </source>
</evidence>
<dbReference type="GO" id="GO:0046872">
    <property type="term" value="F:metal ion binding"/>
    <property type="evidence" value="ECO:0007669"/>
    <property type="project" value="UniProtKB-KW"/>
</dbReference>
<dbReference type="EMBL" id="JACNFK010000029">
    <property type="protein sequence ID" value="MBC8519899.1"/>
    <property type="molecule type" value="Genomic_DNA"/>
</dbReference>
<dbReference type="Pfam" id="PF03331">
    <property type="entry name" value="LpxC"/>
    <property type="match status" value="1"/>
</dbReference>
<gene>
    <name evidence="12" type="primary">lpxC</name>
    <name evidence="13" type="ORF">H8D24_05790</name>
</gene>
<evidence type="ECO:0000256" key="5">
    <source>
        <dbReference type="ARBA" id="ARBA00022516"/>
    </source>
</evidence>
<evidence type="ECO:0000256" key="1">
    <source>
        <dbReference type="ARBA" id="ARBA00001947"/>
    </source>
</evidence>
<dbReference type="AlphaFoldDB" id="A0A8J6TNI4"/>
<evidence type="ECO:0000313" key="14">
    <source>
        <dbReference type="Proteomes" id="UP000654401"/>
    </source>
</evidence>
<dbReference type="Gene3D" id="3.30.1700.10">
    <property type="entry name" value="lpxc deacetylase, domain 2"/>
    <property type="match status" value="1"/>
</dbReference>
<feature type="active site" description="Proton donor" evidence="12">
    <location>
        <position position="264"/>
    </location>
</feature>
<keyword evidence="5 12" id="KW-0444">Lipid biosynthesis</keyword>
<dbReference type="PANTHER" id="PTHR33694:SF1">
    <property type="entry name" value="UDP-3-O-ACYL-N-ACETYLGLUCOSAMINE DEACETYLASE 1, MITOCHONDRIAL-RELATED"/>
    <property type="match status" value="1"/>
</dbReference>
<dbReference type="InterPro" id="IPR015870">
    <property type="entry name" value="UDP-acyl_N-AcGlcN_deAcase_N"/>
</dbReference>
<dbReference type="SUPFAM" id="SSF54211">
    <property type="entry name" value="Ribosomal protein S5 domain 2-like"/>
    <property type="match status" value="2"/>
</dbReference>
<comment type="pathway">
    <text evidence="3 12">Glycolipid biosynthesis; lipid IV(A) biosynthesis; lipid IV(A) from (3R)-3-hydroxytetradecanoyl-[acyl-carrier-protein] and UDP-N-acetyl-alpha-D-glucosamine: step 2/6.</text>
</comment>
<proteinExistence type="inferred from homology"/>
<dbReference type="UniPathway" id="UPA00359">
    <property type="reaction ID" value="UER00478"/>
</dbReference>
<keyword evidence="7 12" id="KW-0479">Metal-binding</keyword>
<dbReference type="HAMAP" id="MF_00388">
    <property type="entry name" value="LpxC"/>
    <property type="match status" value="1"/>
</dbReference>
<feature type="binding site" evidence="12">
    <location>
        <position position="78"/>
    </location>
    <ligand>
        <name>Zn(2+)</name>
        <dbReference type="ChEBI" id="CHEBI:29105"/>
    </ligand>
</feature>
<evidence type="ECO:0000256" key="12">
    <source>
        <dbReference type="HAMAP-Rule" id="MF_00388"/>
    </source>
</evidence>
<dbReference type="Proteomes" id="UP000654401">
    <property type="component" value="Unassembled WGS sequence"/>
</dbReference>
<keyword evidence="10 12" id="KW-0443">Lipid metabolism</keyword>
<comment type="function">
    <text evidence="2 12">Catalyzes the hydrolysis of UDP-3-O-myristoyl-N-acetylglucosamine to form UDP-3-O-myristoylglucosamine and acetate, the committed step in lipid A biosynthesis.</text>
</comment>
<comment type="catalytic activity">
    <reaction evidence="11 12">
        <text>a UDP-3-O-[(3R)-3-hydroxyacyl]-N-acetyl-alpha-D-glucosamine + H2O = a UDP-3-O-[(3R)-3-hydroxyacyl]-alpha-D-glucosamine + acetate</text>
        <dbReference type="Rhea" id="RHEA:67816"/>
        <dbReference type="ChEBI" id="CHEBI:15377"/>
        <dbReference type="ChEBI" id="CHEBI:30089"/>
        <dbReference type="ChEBI" id="CHEBI:137740"/>
        <dbReference type="ChEBI" id="CHEBI:173225"/>
        <dbReference type="EC" id="3.5.1.108"/>
    </reaction>
</comment>
<dbReference type="GO" id="GO:0016020">
    <property type="term" value="C:membrane"/>
    <property type="evidence" value="ECO:0007669"/>
    <property type="project" value="GOC"/>
</dbReference>
<feature type="binding site" evidence="12">
    <location>
        <position position="241"/>
    </location>
    <ligand>
        <name>Zn(2+)</name>
        <dbReference type="ChEBI" id="CHEBI:29105"/>
    </ligand>
</feature>
<name>A0A8J6TNI4_9GAMM</name>